<dbReference type="EMBL" id="MUAJ01000042">
    <property type="protein sequence ID" value="OOR09598.1"/>
    <property type="molecule type" value="Genomic_DNA"/>
</dbReference>
<dbReference type="CDD" id="cd14728">
    <property type="entry name" value="Ere-like"/>
    <property type="match status" value="1"/>
</dbReference>
<dbReference type="Gene3D" id="3.30.1870.10">
    <property type="entry name" value="EreA-like, domain 2"/>
    <property type="match status" value="1"/>
</dbReference>
<organism evidence="1 2">
    <name type="scientific">Bacillus cereus</name>
    <dbReference type="NCBI Taxonomy" id="1396"/>
    <lineage>
        <taxon>Bacteria</taxon>
        <taxon>Bacillati</taxon>
        <taxon>Bacillota</taxon>
        <taxon>Bacilli</taxon>
        <taxon>Bacillales</taxon>
        <taxon>Bacillaceae</taxon>
        <taxon>Bacillus</taxon>
        <taxon>Bacillus cereus group</taxon>
    </lineage>
</organism>
<dbReference type="RefSeq" id="WP_078205472.1">
    <property type="nucleotide sequence ID" value="NZ_MUAJ01000042.1"/>
</dbReference>
<dbReference type="Proteomes" id="UP000190906">
    <property type="component" value="Unassembled WGS sequence"/>
</dbReference>
<dbReference type="InterPro" id="IPR052036">
    <property type="entry name" value="Hydrolase/PRTase-associated"/>
</dbReference>
<dbReference type="PANTHER" id="PTHR31299">
    <property type="entry name" value="ESTERASE, PUTATIVE (AFU_ORTHOLOGUE AFUA_1G05850)-RELATED"/>
    <property type="match status" value="1"/>
</dbReference>
<dbReference type="InterPro" id="IPR007815">
    <property type="entry name" value="Emycin_Estase"/>
</dbReference>
<evidence type="ECO:0000313" key="1">
    <source>
        <dbReference type="EMBL" id="OOR09598.1"/>
    </source>
</evidence>
<dbReference type="Pfam" id="PF05139">
    <property type="entry name" value="Erythro_esteras"/>
    <property type="match status" value="1"/>
</dbReference>
<dbReference type="Gene3D" id="1.20.1440.30">
    <property type="entry name" value="Biosynthetic Protein domain"/>
    <property type="match status" value="1"/>
</dbReference>
<dbReference type="PANTHER" id="PTHR31299:SF0">
    <property type="entry name" value="ESTERASE, PUTATIVE (AFU_ORTHOLOGUE AFUA_1G05850)-RELATED"/>
    <property type="match status" value="1"/>
</dbReference>
<dbReference type="SUPFAM" id="SSF159501">
    <property type="entry name" value="EreA/ChaN-like"/>
    <property type="match status" value="1"/>
</dbReference>
<evidence type="ECO:0000313" key="2">
    <source>
        <dbReference type="Proteomes" id="UP000190906"/>
    </source>
</evidence>
<dbReference type="Gene3D" id="3.40.1660.10">
    <property type="entry name" value="EreA-like (biosynthetic domain)"/>
    <property type="match status" value="1"/>
</dbReference>
<dbReference type="GO" id="GO:0046677">
    <property type="term" value="P:response to antibiotic"/>
    <property type="evidence" value="ECO:0007669"/>
    <property type="project" value="InterPro"/>
</dbReference>
<sequence length="406" mass="47695">MFWRKNDVQKENNWLHDKVKHIDLGGLEDYSELDFLKPLLHNKKIVLLGENGHGVREHTEIKIKLIKYLYHELNFRVLAFESSLGDCSFTSKHQMDVNAVQLMKQSLFKVWHTEEMAEFFTWIKGTHSYNSPLIFTGIDIQPSFQESIMSKELISIFSCVGENYGKQVEELEKEMLYQYIHSRSSTVNKKERKAKYKELQKSYKQLLLLLKQNHTHLQKSFNQKTLLLIERVLKNRERLIEMMASNFMKALKIRNKIMADNIVWLSEEMFKEEKIIIWAHNNHIAKRMQGLIGFKSTFSYVPSYLKQSSYSIGMFMYSGCAAENTRNVYEVLRPEQDSIEFRMQKTGHNISFLDISGQKKVPENAWLFNYTYTMNEGKDLSLIRPSVCYDGLITCSKANAPKYLDV</sequence>
<dbReference type="AlphaFoldDB" id="A0A1S9THW3"/>
<accession>A0A1S9THW3</accession>
<comment type="caution">
    <text evidence="1">The sequence shown here is derived from an EMBL/GenBank/DDBJ whole genome shotgun (WGS) entry which is preliminary data.</text>
</comment>
<proteinExistence type="predicted"/>
<gene>
    <name evidence="1" type="ORF">BW897_26810</name>
</gene>
<reference evidence="1 2" key="1">
    <citation type="submission" date="2017-01" db="EMBL/GenBank/DDBJ databases">
        <title>Bacillus cereus isolates.</title>
        <authorList>
            <person name="Beno S.M."/>
        </authorList>
    </citation>
    <scope>NUCLEOTIDE SEQUENCE [LARGE SCALE GENOMIC DNA]</scope>
    <source>
        <strain evidence="1 2">FSL H8-0485</strain>
    </source>
</reference>
<name>A0A1S9THW3_BACCE</name>
<protein>
    <submittedName>
        <fullName evidence="1">Erythromycin esterase</fullName>
    </submittedName>
</protein>